<sequence length="463" mass="51004">MFALPSRMALGKGLFWFTRIAGKESSILRNIHSTFSHKKDYYKILGVDRSASQSDIKKAYYELAKKYHPDVNKNDKNAAQKFQEVSEAYEILGDDNKRKQYNAFGSSAPSGQSNFSGSQRGFEYHSQIDPEELFRRIFRDSEFAFREWSSGDRGFAENIFGFNPTKEVTVTLTFEQAARGVNKEISVNMPATCSRCGGSRAEPGSGATTCPSCQGTGTENLNTGPFLLRSICRRCQGSGSIVRYPCVECEGKGKVIARQRVNVAIPAGVEDGQVLRVSVGGSRSGTQELFVQVRVERSREFRREGPDIHSDVSISLAQAALGGKIRVPGIYETMLVTIPPGSASHDRIRLPGKGISRVNGYGYGDHYLHIKVRAPRRLTELQRALLLAYAETEQDVTGTIEGVTSTESGERRAIDTTSGFLLSRIRAALLTNPDRSTNASDAQQPVSKTSENVEKKKSRASDK</sequence>
<gene>
    <name evidence="10" type="ORF">EG68_10006</name>
</gene>
<dbReference type="FunFam" id="2.10.230.10:FF:000002">
    <property type="entry name" value="Molecular chaperone DnaJ"/>
    <property type="match status" value="1"/>
</dbReference>
<keyword evidence="3 6" id="KW-0863">Zinc-finger</keyword>
<dbReference type="GO" id="GO:0008270">
    <property type="term" value="F:zinc ion binding"/>
    <property type="evidence" value="ECO:0007669"/>
    <property type="project" value="UniProtKB-KW"/>
</dbReference>
<dbReference type="GO" id="GO:0031072">
    <property type="term" value="F:heat shock protein binding"/>
    <property type="evidence" value="ECO:0007669"/>
    <property type="project" value="InterPro"/>
</dbReference>
<keyword evidence="1 6" id="KW-0479">Metal-binding</keyword>
<dbReference type="CDD" id="cd10719">
    <property type="entry name" value="DnaJ_zf"/>
    <property type="match status" value="1"/>
</dbReference>
<dbReference type="InterPro" id="IPR036869">
    <property type="entry name" value="J_dom_sf"/>
</dbReference>
<feature type="domain" description="CR-type" evidence="9">
    <location>
        <begin position="180"/>
        <end position="258"/>
    </location>
</feature>
<dbReference type="GO" id="GO:0005524">
    <property type="term" value="F:ATP binding"/>
    <property type="evidence" value="ECO:0007669"/>
    <property type="project" value="InterPro"/>
</dbReference>
<dbReference type="HAMAP" id="MF_01152">
    <property type="entry name" value="DnaJ"/>
    <property type="match status" value="1"/>
</dbReference>
<dbReference type="GO" id="GO:0005739">
    <property type="term" value="C:mitochondrion"/>
    <property type="evidence" value="ECO:0007669"/>
    <property type="project" value="TreeGrafter"/>
</dbReference>
<keyword evidence="2" id="KW-0677">Repeat</keyword>
<feature type="region of interest" description="Disordered" evidence="7">
    <location>
        <begin position="432"/>
        <end position="463"/>
    </location>
</feature>
<evidence type="ECO:0000256" key="2">
    <source>
        <dbReference type="ARBA" id="ARBA00022737"/>
    </source>
</evidence>
<dbReference type="InterPro" id="IPR051938">
    <property type="entry name" value="Apopto_cytoskel_mod"/>
</dbReference>
<name>A0A8S9YAZ0_9TREM</name>
<dbReference type="PROSITE" id="PS50076">
    <property type="entry name" value="DNAJ_2"/>
    <property type="match status" value="1"/>
</dbReference>
<feature type="zinc finger region" description="CR-type" evidence="6">
    <location>
        <begin position="180"/>
        <end position="258"/>
    </location>
</feature>
<dbReference type="EMBL" id="JTDE01022075">
    <property type="protein sequence ID" value="KAF7232098.1"/>
    <property type="molecule type" value="Genomic_DNA"/>
</dbReference>
<dbReference type="AlphaFoldDB" id="A0A8S9YAZ0"/>
<dbReference type="GO" id="GO:0006457">
    <property type="term" value="P:protein folding"/>
    <property type="evidence" value="ECO:0007669"/>
    <property type="project" value="InterPro"/>
</dbReference>
<feature type="domain" description="J" evidence="8">
    <location>
        <begin position="40"/>
        <end position="105"/>
    </location>
</feature>
<dbReference type="GO" id="GO:0007005">
    <property type="term" value="P:mitochondrion organization"/>
    <property type="evidence" value="ECO:0007669"/>
    <property type="project" value="TreeGrafter"/>
</dbReference>
<dbReference type="CDD" id="cd10747">
    <property type="entry name" value="DnaJ_C"/>
    <property type="match status" value="1"/>
</dbReference>
<dbReference type="InterPro" id="IPR001305">
    <property type="entry name" value="HSP_DnaJ_Cys-rich_dom"/>
</dbReference>
<dbReference type="Proteomes" id="UP000822476">
    <property type="component" value="Unassembled WGS sequence"/>
</dbReference>
<dbReference type="SUPFAM" id="SSF46565">
    <property type="entry name" value="Chaperone J-domain"/>
    <property type="match status" value="1"/>
</dbReference>
<dbReference type="Gene3D" id="2.10.230.10">
    <property type="entry name" value="Heat shock protein DnaJ, cysteine-rich domain"/>
    <property type="match status" value="1"/>
</dbReference>
<dbReference type="InterPro" id="IPR018253">
    <property type="entry name" value="DnaJ_domain_CS"/>
</dbReference>
<evidence type="ECO:0000313" key="11">
    <source>
        <dbReference type="Proteomes" id="UP000822476"/>
    </source>
</evidence>
<dbReference type="SUPFAM" id="SSF57938">
    <property type="entry name" value="DnaJ/Hsp40 cysteine-rich domain"/>
    <property type="match status" value="1"/>
</dbReference>
<dbReference type="InterPro" id="IPR008971">
    <property type="entry name" value="HSP40/DnaJ_pept-bd"/>
</dbReference>
<dbReference type="GO" id="GO:0051082">
    <property type="term" value="F:unfolded protein binding"/>
    <property type="evidence" value="ECO:0007669"/>
    <property type="project" value="InterPro"/>
</dbReference>
<keyword evidence="5" id="KW-0143">Chaperone</keyword>
<dbReference type="GO" id="GO:0043066">
    <property type="term" value="P:negative regulation of apoptotic process"/>
    <property type="evidence" value="ECO:0007669"/>
    <property type="project" value="TreeGrafter"/>
</dbReference>
<dbReference type="SUPFAM" id="SSF49493">
    <property type="entry name" value="HSP40/DnaJ peptide-binding domain"/>
    <property type="match status" value="2"/>
</dbReference>
<proteinExistence type="inferred from homology"/>
<dbReference type="InterPro" id="IPR001623">
    <property type="entry name" value="DnaJ_domain"/>
</dbReference>
<dbReference type="InterPro" id="IPR002939">
    <property type="entry name" value="DnaJ_C"/>
</dbReference>
<feature type="compositionally biased region" description="Polar residues" evidence="7">
    <location>
        <begin position="433"/>
        <end position="450"/>
    </location>
</feature>
<dbReference type="FunFam" id="2.60.260.20:FF:000005">
    <property type="entry name" value="Chaperone protein dnaJ 1, mitochondrial"/>
    <property type="match status" value="1"/>
</dbReference>
<evidence type="ECO:0000259" key="9">
    <source>
        <dbReference type="PROSITE" id="PS51188"/>
    </source>
</evidence>
<dbReference type="Gene3D" id="2.60.260.20">
    <property type="entry name" value="Urease metallochaperone UreE, N-terminal domain"/>
    <property type="match status" value="2"/>
</dbReference>
<dbReference type="PRINTS" id="PR00625">
    <property type="entry name" value="JDOMAIN"/>
</dbReference>
<dbReference type="CDD" id="cd06257">
    <property type="entry name" value="DnaJ"/>
    <property type="match status" value="1"/>
</dbReference>
<dbReference type="GO" id="GO:0009408">
    <property type="term" value="P:response to heat"/>
    <property type="evidence" value="ECO:0007669"/>
    <property type="project" value="InterPro"/>
</dbReference>
<evidence type="ECO:0000259" key="8">
    <source>
        <dbReference type="PROSITE" id="PS50076"/>
    </source>
</evidence>
<dbReference type="PROSITE" id="PS51188">
    <property type="entry name" value="ZF_CR"/>
    <property type="match status" value="1"/>
</dbReference>
<dbReference type="PROSITE" id="PS00636">
    <property type="entry name" value="DNAJ_1"/>
    <property type="match status" value="1"/>
</dbReference>
<evidence type="ECO:0000256" key="6">
    <source>
        <dbReference type="PROSITE-ProRule" id="PRU00546"/>
    </source>
</evidence>
<comment type="caution">
    <text evidence="10">The sequence shown here is derived from an EMBL/GenBank/DDBJ whole genome shotgun (WGS) entry which is preliminary data.</text>
</comment>
<accession>A0A8S9YAZ0</accession>
<evidence type="ECO:0000256" key="7">
    <source>
        <dbReference type="SAM" id="MobiDB-lite"/>
    </source>
</evidence>
<evidence type="ECO:0000313" key="10">
    <source>
        <dbReference type="EMBL" id="KAF7232098.1"/>
    </source>
</evidence>
<dbReference type="OrthoDB" id="10256793at2759"/>
<organism evidence="10 11">
    <name type="scientific">Paragonimus skrjabini miyazakii</name>
    <dbReference type="NCBI Taxonomy" id="59628"/>
    <lineage>
        <taxon>Eukaryota</taxon>
        <taxon>Metazoa</taxon>
        <taxon>Spiralia</taxon>
        <taxon>Lophotrochozoa</taxon>
        <taxon>Platyhelminthes</taxon>
        <taxon>Trematoda</taxon>
        <taxon>Digenea</taxon>
        <taxon>Plagiorchiida</taxon>
        <taxon>Troglotremata</taxon>
        <taxon>Troglotrematidae</taxon>
        <taxon>Paragonimus</taxon>
    </lineage>
</organism>
<dbReference type="Pfam" id="PF01556">
    <property type="entry name" value="DnaJ_C"/>
    <property type="match status" value="1"/>
</dbReference>
<dbReference type="SMART" id="SM00271">
    <property type="entry name" value="DnaJ"/>
    <property type="match status" value="1"/>
</dbReference>
<dbReference type="PANTHER" id="PTHR44145">
    <property type="entry name" value="DNAJ HOMOLOG SUBFAMILY A MEMBER 3, MITOCHONDRIAL"/>
    <property type="match status" value="1"/>
</dbReference>
<reference evidence="10" key="1">
    <citation type="submission" date="2019-07" db="EMBL/GenBank/DDBJ databases">
        <title>Annotation for the trematode Paragonimus miyazaki's.</title>
        <authorList>
            <person name="Choi Y.-J."/>
        </authorList>
    </citation>
    <scope>NUCLEOTIDE SEQUENCE</scope>
    <source>
        <strain evidence="10">Japan</strain>
    </source>
</reference>
<evidence type="ECO:0000256" key="4">
    <source>
        <dbReference type="ARBA" id="ARBA00022833"/>
    </source>
</evidence>
<evidence type="ECO:0000256" key="5">
    <source>
        <dbReference type="ARBA" id="ARBA00023186"/>
    </source>
</evidence>
<protein>
    <submittedName>
        <fullName evidence="10">Uncharacterized protein</fullName>
    </submittedName>
</protein>
<dbReference type="InterPro" id="IPR036410">
    <property type="entry name" value="HSP_DnaJ_Cys-rich_dom_sf"/>
</dbReference>
<evidence type="ECO:0000256" key="3">
    <source>
        <dbReference type="ARBA" id="ARBA00022771"/>
    </source>
</evidence>
<dbReference type="InterPro" id="IPR012724">
    <property type="entry name" value="DnaJ"/>
</dbReference>
<dbReference type="PANTHER" id="PTHR44145:SF3">
    <property type="entry name" value="DNAJ HOMOLOG SUBFAMILY A MEMBER 3, MITOCHONDRIAL"/>
    <property type="match status" value="1"/>
</dbReference>
<evidence type="ECO:0000256" key="1">
    <source>
        <dbReference type="ARBA" id="ARBA00022723"/>
    </source>
</evidence>
<keyword evidence="4 6" id="KW-0862">Zinc</keyword>
<dbReference type="Gene3D" id="1.10.287.110">
    <property type="entry name" value="DnaJ domain"/>
    <property type="match status" value="1"/>
</dbReference>
<keyword evidence="11" id="KW-1185">Reference proteome</keyword>
<dbReference type="Pfam" id="PF00684">
    <property type="entry name" value="DnaJ_CXXCXGXG"/>
    <property type="match status" value="1"/>
</dbReference>
<dbReference type="Pfam" id="PF00226">
    <property type="entry name" value="DnaJ"/>
    <property type="match status" value="1"/>
</dbReference>
<feature type="compositionally biased region" description="Basic and acidic residues" evidence="7">
    <location>
        <begin position="451"/>
        <end position="463"/>
    </location>
</feature>